<organism evidence="3 4">
    <name type="scientific">Paenibacillus mendelii</name>
    <dbReference type="NCBI Taxonomy" id="206163"/>
    <lineage>
        <taxon>Bacteria</taxon>
        <taxon>Bacillati</taxon>
        <taxon>Bacillota</taxon>
        <taxon>Bacilli</taxon>
        <taxon>Bacillales</taxon>
        <taxon>Paenibacillaceae</taxon>
        <taxon>Paenibacillus</taxon>
    </lineage>
</organism>
<dbReference type="Gene3D" id="2.130.10.30">
    <property type="entry name" value="Regulator of chromosome condensation 1/beta-lactamase-inhibitor protein II"/>
    <property type="match status" value="1"/>
</dbReference>
<dbReference type="InterPro" id="IPR009091">
    <property type="entry name" value="RCC1/BLIP-II"/>
</dbReference>
<evidence type="ECO:0000313" key="3">
    <source>
        <dbReference type="EMBL" id="MFC0396299.1"/>
    </source>
</evidence>
<dbReference type="InterPro" id="IPR036582">
    <property type="entry name" value="Mao_N_sf"/>
</dbReference>
<feature type="chain" id="PRO_5047341525" evidence="1">
    <location>
        <begin position="35"/>
        <end position="503"/>
    </location>
</feature>
<dbReference type="InterPro" id="IPR051553">
    <property type="entry name" value="Ran_GTPase-activating"/>
</dbReference>
<reference evidence="3 4" key="1">
    <citation type="submission" date="2024-09" db="EMBL/GenBank/DDBJ databases">
        <authorList>
            <person name="Sun Q."/>
            <person name="Mori K."/>
        </authorList>
    </citation>
    <scope>NUCLEOTIDE SEQUENCE [LARGE SCALE GENOMIC DNA]</scope>
    <source>
        <strain evidence="3 4">CCM 4839</strain>
    </source>
</reference>
<dbReference type="Proteomes" id="UP001589818">
    <property type="component" value="Unassembled WGS sequence"/>
</dbReference>
<dbReference type="Pfam" id="PF07833">
    <property type="entry name" value="Cu_amine_oxidN1"/>
    <property type="match status" value="1"/>
</dbReference>
<gene>
    <name evidence="3" type="ORF">ACFFJ8_33665</name>
</gene>
<evidence type="ECO:0000259" key="2">
    <source>
        <dbReference type="Pfam" id="PF07833"/>
    </source>
</evidence>
<name>A0ABV6JLB8_9BACL</name>
<dbReference type="EMBL" id="JBHLVF010000049">
    <property type="protein sequence ID" value="MFC0396299.1"/>
    <property type="molecule type" value="Genomic_DNA"/>
</dbReference>
<dbReference type="InterPro" id="IPR012854">
    <property type="entry name" value="Cu_amine_oxidase-like_N"/>
</dbReference>
<dbReference type="PANTHER" id="PTHR45982:SF1">
    <property type="entry name" value="REGULATOR OF CHROMOSOME CONDENSATION"/>
    <property type="match status" value="1"/>
</dbReference>
<keyword evidence="4" id="KW-1185">Reference proteome</keyword>
<comment type="caution">
    <text evidence="3">The sequence shown here is derived from an EMBL/GenBank/DDBJ whole genome shotgun (WGS) entry which is preliminary data.</text>
</comment>
<evidence type="ECO:0000256" key="1">
    <source>
        <dbReference type="SAM" id="SignalP"/>
    </source>
</evidence>
<proteinExistence type="predicted"/>
<dbReference type="PANTHER" id="PTHR45982">
    <property type="entry name" value="REGULATOR OF CHROMOSOME CONDENSATION"/>
    <property type="match status" value="1"/>
</dbReference>
<dbReference type="RefSeq" id="WP_204822841.1">
    <property type="nucleotide sequence ID" value="NZ_JANHOF010000040.1"/>
</dbReference>
<sequence length="503" mass="55367">MMMNDRMKKRAKKWVVAAGLISTMALGVVVPAAAAATDVSGSIRSFEPTSLLKNDGTFWVWGTGLKSVPTQIYGLTDVETWLGQYFVKKRDGSVWHLYQSSGNAPLQAIQVSGVSNLTMVRMGDDRSVVALDAKGNVYTVTINGSDAKFNLVPDVSDVVDLNYYTESSQIADKFHWVFLKKDGTVWVSVDEFKKFKPVASLSGVMAILDNLALDKNGNIWTLSRISAEQPGEQIAKKMKGLSNIQTIYKNNDTSLAIDRDGRLYYWGYTYTGSSDGTVYHPQDIPVLFTSIKNVKDVVIANRSLLVLVEGGSLQLASLEREKMPENPEFKQLASAITNIKSGGMHAIMQKKDGTLWGYGYNKHAELGYGDYELMHDTPVPVQQAISVHLNGELVPLNNGVITSSGQAFIPLRSVFEKLGAEFKWDDQNKIATINRTDAAKPALSISINLKTGETKLNNETVMLANDPFGVNGVSYLPLRFINESLGAKVDWVQKNEDISITMK</sequence>
<dbReference type="SUPFAM" id="SSF55383">
    <property type="entry name" value="Copper amine oxidase, domain N"/>
    <property type="match status" value="1"/>
</dbReference>
<feature type="signal peptide" evidence="1">
    <location>
        <begin position="1"/>
        <end position="34"/>
    </location>
</feature>
<protein>
    <submittedName>
        <fullName evidence="3">Stalk domain-containing protein</fullName>
    </submittedName>
</protein>
<evidence type="ECO:0000313" key="4">
    <source>
        <dbReference type="Proteomes" id="UP001589818"/>
    </source>
</evidence>
<feature type="domain" description="Copper amine oxidase-like N-terminal" evidence="2">
    <location>
        <begin position="389"/>
        <end position="500"/>
    </location>
</feature>
<accession>A0ABV6JLB8</accession>
<dbReference type="SUPFAM" id="SSF50985">
    <property type="entry name" value="RCC1/BLIP-II"/>
    <property type="match status" value="1"/>
</dbReference>
<dbReference type="Gene3D" id="3.30.457.10">
    <property type="entry name" value="Copper amine oxidase-like, N-terminal domain"/>
    <property type="match status" value="1"/>
</dbReference>
<keyword evidence="1" id="KW-0732">Signal</keyword>